<evidence type="ECO:0000313" key="14">
    <source>
        <dbReference type="Proteomes" id="UP000613580"/>
    </source>
</evidence>
<evidence type="ECO:0000256" key="4">
    <source>
        <dbReference type="ARBA" id="ARBA00022737"/>
    </source>
</evidence>
<dbReference type="OrthoDB" id="6077919at2759"/>
<dbReference type="PROSITE" id="PS00028">
    <property type="entry name" value="ZINC_FINGER_C2H2_1"/>
    <property type="match status" value="2"/>
</dbReference>
<dbReference type="SMART" id="SM00355">
    <property type="entry name" value="ZnF_C2H2"/>
    <property type="match status" value="2"/>
</dbReference>
<dbReference type="Proteomes" id="UP000613580">
    <property type="component" value="Unassembled WGS sequence"/>
</dbReference>
<feature type="compositionally biased region" description="Acidic residues" evidence="11">
    <location>
        <begin position="97"/>
        <end position="115"/>
    </location>
</feature>
<evidence type="ECO:0000259" key="12">
    <source>
        <dbReference type="PROSITE" id="PS50157"/>
    </source>
</evidence>
<dbReference type="GO" id="GO:0000981">
    <property type="term" value="F:DNA-binding transcription factor activity, RNA polymerase II-specific"/>
    <property type="evidence" value="ECO:0007669"/>
    <property type="project" value="TreeGrafter"/>
</dbReference>
<dbReference type="EMBL" id="JACAZE010000013">
    <property type="protein sequence ID" value="KAF7300406.1"/>
    <property type="molecule type" value="Genomic_DNA"/>
</dbReference>
<feature type="compositionally biased region" description="Basic residues" evidence="11">
    <location>
        <begin position="120"/>
        <end position="135"/>
    </location>
</feature>
<dbReference type="PANTHER" id="PTHR14003:SF20">
    <property type="entry name" value="FINGER DOMAIN PROTEIN, PUTATIVE (AFU_ORTHOLOGUE AFUA_4G10380)-RELATED"/>
    <property type="match status" value="1"/>
</dbReference>
<keyword evidence="6" id="KW-0862">Zinc</keyword>
<dbReference type="PROSITE" id="PS50157">
    <property type="entry name" value="ZINC_FINGER_C2H2_2"/>
    <property type="match status" value="2"/>
</dbReference>
<feature type="region of interest" description="Disordered" evidence="11">
    <location>
        <begin position="235"/>
        <end position="255"/>
    </location>
</feature>
<dbReference type="GO" id="GO:0008270">
    <property type="term" value="F:zinc ion binding"/>
    <property type="evidence" value="ECO:0007669"/>
    <property type="project" value="UniProtKB-KW"/>
</dbReference>
<sequence length="255" mass="27834">MSDYPPPPPARRRWSSPPAPSAHRSAAAGPSNSRQAANVVLPSIHDVFPPHLLPPPMQHAHTTPNPSAYQGVGQPLRHLSPPPFLGPRPVRVPPSLSEDEGDEEASDGSLDPEDSEAGRSRRRRSPTSPAQRKHVCNICDRRFNRPSSLKIHQNTHSGAMPFFLRLRLNPRTHFADPYAAFICPYPGCGRAFNVNSNMRRHYRNHLVPSGSPEAHSVGSVGVNLIPPGEMGVFRVDSAPGPATPEARTTRRRSAS</sequence>
<keyword evidence="7" id="KW-0805">Transcription regulation</keyword>
<accession>A0A8H6W2C1</accession>
<dbReference type="SUPFAM" id="SSF57667">
    <property type="entry name" value="beta-beta-alpha zinc fingers"/>
    <property type="match status" value="1"/>
</dbReference>
<comment type="similarity">
    <text evidence="2">Belongs to the krueppel C2H2-type zinc-finger protein family.</text>
</comment>
<dbReference type="GO" id="GO:0000978">
    <property type="term" value="F:RNA polymerase II cis-regulatory region sequence-specific DNA binding"/>
    <property type="evidence" value="ECO:0007669"/>
    <property type="project" value="TreeGrafter"/>
</dbReference>
<dbReference type="AlphaFoldDB" id="A0A8H6W2C1"/>
<organism evidence="13 14">
    <name type="scientific">Mycena chlorophos</name>
    <name type="common">Agaric fungus</name>
    <name type="synonym">Agaricus chlorophos</name>
    <dbReference type="NCBI Taxonomy" id="658473"/>
    <lineage>
        <taxon>Eukaryota</taxon>
        <taxon>Fungi</taxon>
        <taxon>Dikarya</taxon>
        <taxon>Basidiomycota</taxon>
        <taxon>Agaricomycotina</taxon>
        <taxon>Agaricomycetes</taxon>
        <taxon>Agaricomycetidae</taxon>
        <taxon>Agaricales</taxon>
        <taxon>Marasmiineae</taxon>
        <taxon>Mycenaceae</taxon>
        <taxon>Mycena</taxon>
    </lineage>
</organism>
<proteinExistence type="inferred from homology"/>
<dbReference type="GO" id="GO:0000785">
    <property type="term" value="C:chromatin"/>
    <property type="evidence" value="ECO:0007669"/>
    <property type="project" value="TreeGrafter"/>
</dbReference>
<comment type="subcellular location">
    <subcellularLocation>
        <location evidence="1">Nucleus</location>
    </subcellularLocation>
</comment>
<evidence type="ECO:0000313" key="13">
    <source>
        <dbReference type="EMBL" id="KAF7300406.1"/>
    </source>
</evidence>
<feature type="domain" description="C2H2-type" evidence="12">
    <location>
        <begin position="181"/>
        <end position="205"/>
    </location>
</feature>
<dbReference type="Gene3D" id="3.30.160.60">
    <property type="entry name" value="Classic Zinc Finger"/>
    <property type="match status" value="2"/>
</dbReference>
<evidence type="ECO:0000256" key="9">
    <source>
        <dbReference type="ARBA" id="ARBA00023242"/>
    </source>
</evidence>
<evidence type="ECO:0000256" key="5">
    <source>
        <dbReference type="ARBA" id="ARBA00022771"/>
    </source>
</evidence>
<dbReference type="InterPro" id="IPR036236">
    <property type="entry name" value="Znf_C2H2_sf"/>
</dbReference>
<evidence type="ECO:0000256" key="6">
    <source>
        <dbReference type="ARBA" id="ARBA00022833"/>
    </source>
</evidence>
<keyword evidence="3" id="KW-0479">Metal-binding</keyword>
<evidence type="ECO:0000256" key="3">
    <source>
        <dbReference type="ARBA" id="ARBA00022723"/>
    </source>
</evidence>
<evidence type="ECO:0000256" key="1">
    <source>
        <dbReference type="ARBA" id="ARBA00004123"/>
    </source>
</evidence>
<feature type="compositionally biased region" description="Low complexity" evidence="11">
    <location>
        <begin position="21"/>
        <end position="31"/>
    </location>
</feature>
<evidence type="ECO:0000256" key="2">
    <source>
        <dbReference type="ARBA" id="ARBA00006991"/>
    </source>
</evidence>
<protein>
    <submittedName>
        <fullName evidence="13">C2H2-type domain-containing protein</fullName>
    </submittedName>
</protein>
<gene>
    <name evidence="13" type="ORF">HMN09_00924300</name>
</gene>
<comment type="caution">
    <text evidence="13">The sequence shown here is derived from an EMBL/GenBank/DDBJ whole genome shotgun (WGS) entry which is preliminary data.</text>
</comment>
<dbReference type="GO" id="GO:0031519">
    <property type="term" value="C:PcG protein complex"/>
    <property type="evidence" value="ECO:0007669"/>
    <property type="project" value="TreeGrafter"/>
</dbReference>
<feature type="domain" description="C2H2-type" evidence="12">
    <location>
        <begin position="134"/>
        <end position="161"/>
    </location>
</feature>
<feature type="compositionally biased region" description="Pro residues" evidence="11">
    <location>
        <begin position="80"/>
        <end position="92"/>
    </location>
</feature>
<dbReference type="GO" id="GO:0005667">
    <property type="term" value="C:transcription regulator complex"/>
    <property type="evidence" value="ECO:0007669"/>
    <property type="project" value="TreeGrafter"/>
</dbReference>
<feature type="region of interest" description="Disordered" evidence="11">
    <location>
        <begin position="1"/>
        <end position="135"/>
    </location>
</feature>
<evidence type="ECO:0000256" key="10">
    <source>
        <dbReference type="PROSITE-ProRule" id="PRU00042"/>
    </source>
</evidence>
<dbReference type="Pfam" id="PF00096">
    <property type="entry name" value="zf-C2H2"/>
    <property type="match status" value="2"/>
</dbReference>
<keyword evidence="14" id="KW-1185">Reference proteome</keyword>
<evidence type="ECO:0000256" key="8">
    <source>
        <dbReference type="ARBA" id="ARBA00023163"/>
    </source>
</evidence>
<dbReference type="PANTHER" id="PTHR14003">
    <property type="entry name" value="TRANSCRIPTIONAL REPRESSOR PROTEIN YY"/>
    <property type="match status" value="1"/>
</dbReference>
<reference evidence="13" key="1">
    <citation type="submission" date="2020-05" db="EMBL/GenBank/DDBJ databases">
        <title>Mycena genomes resolve the evolution of fungal bioluminescence.</title>
        <authorList>
            <person name="Tsai I.J."/>
        </authorList>
    </citation>
    <scope>NUCLEOTIDE SEQUENCE</scope>
    <source>
        <strain evidence="13">110903Hualien_Pintung</strain>
    </source>
</reference>
<keyword evidence="8" id="KW-0804">Transcription</keyword>
<keyword evidence="9" id="KW-0539">Nucleus</keyword>
<keyword evidence="5 10" id="KW-0863">Zinc-finger</keyword>
<keyword evidence="4" id="KW-0677">Repeat</keyword>
<evidence type="ECO:0000256" key="11">
    <source>
        <dbReference type="SAM" id="MobiDB-lite"/>
    </source>
</evidence>
<dbReference type="FunFam" id="3.30.160.60:FF:000193">
    <property type="entry name" value="Zinc finger protein 300"/>
    <property type="match status" value="1"/>
</dbReference>
<evidence type="ECO:0000256" key="7">
    <source>
        <dbReference type="ARBA" id="ARBA00023015"/>
    </source>
</evidence>
<dbReference type="InterPro" id="IPR013087">
    <property type="entry name" value="Znf_C2H2_type"/>
</dbReference>
<name>A0A8H6W2C1_MYCCL</name>